<keyword evidence="10" id="KW-1185">Reference proteome</keyword>
<reference evidence="10" key="1">
    <citation type="submission" date="2017-05" db="EMBL/GenBank/DDBJ databases">
        <authorList>
            <person name="Sung H."/>
        </authorList>
    </citation>
    <scope>NUCLEOTIDE SEQUENCE [LARGE SCALE GENOMIC DNA]</scope>
    <source>
        <strain evidence="10">AR23208</strain>
    </source>
</reference>
<accession>A0A1Y0IL46</accession>
<comment type="similarity">
    <text evidence="2">Belongs to the amino acid-polyamine-organocation (APC) superfamily. Spore germination protein (SGP) (TC 2.A.3.9) family.</text>
</comment>
<dbReference type="GO" id="GO:0016020">
    <property type="term" value="C:membrane"/>
    <property type="evidence" value="ECO:0007669"/>
    <property type="project" value="UniProtKB-SubCell"/>
</dbReference>
<feature type="transmembrane region" description="Helical" evidence="8">
    <location>
        <begin position="276"/>
        <end position="296"/>
    </location>
</feature>
<keyword evidence="4" id="KW-0309">Germination</keyword>
<dbReference type="EMBL" id="CP021434">
    <property type="protein sequence ID" value="ARU60556.1"/>
    <property type="molecule type" value="Genomic_DNA"/>
</dbReference>
<name>A0A1Y0IL46_9BACL</name>
<dbReference type="RefSeq" id="WP_087455948.1">
    <property type="nucleotide sequence ID" value="NZ_CP021434.1"/>
</dbReference>
<dbReference type="NCBIfam" id="TIGR00912">
    <property type="entry name" value="2A0309"/>
    <property type="match status" value="1"/>
</dbReference>
<evidence type="ECO:0000256" key="7">
    <source>
        <dbReference type="ARBA" id="ARBA00023136"/>
    </source>
</evidence>
<dbReference type="PANTHER" id="PTHR34975:SF2">
    <property type="entry name" value="SPORE GERMINATION PROTEIN A2"/>
    <property type="match status" value="1"/>
</dbReference>
<evidence type="ECO:0000313" key="9">
    <source>
        <dbReference type="EMBL" id="ARU60556.1"/>
    </source>
</evidence>
<feature type="transmembrane region" description="Helical" evidence="8">
    <location>
        <begin position="308"/>
        <end position="326"/>
    </location>
</feature>
<dbReference type="OrthoDB" id="2380240at2"/>
<dbReference type="PANTHER" id="PTHR34975">
    <property type="entry name" value="SPORE GERMINATION PROTEIN A2"/>
    <property type="match status" value="1"/>
</dbReference>
<keyword evidence="3" id="KW-0813">Transport</keyword>
<gene>
    <name evidence="9" type="ORF">CBW65_05295</name>
</gene>
<evidence type="ECO:0000256" key="6">
    <source>
        <dbReference type="ARBA" id="ARBA00022989"/>
    </source>
</evidence>
<evidence type="ECO:0000256" key="2">
    <source>
        <dbReference type="ARBA" id="ARBA00007998"/>
    </source>
</evidence>
<dbReference type="Gene3D" id="1.20.1740.10">
    <property type="entry name" value="Amino acid/polyamine transporter I"/>
    <property type="match status" value="1"/>
</dbReference>
<dbReference type="AlphaFoldDB" id="A0A1Y0IL46"/>
<feature type="transmembrane region" description="Helical" evidence="8">
    <location>
        <begin position="226"/>
        <end position="246"/>
    </location>
</feature>
<evidence type="ECO:0000256" key="5">
    <source>
        <dbReference type="ARBA" id="ARBA00022692"/>
    </source>
</evidence>
<feature type="transmembrane region" description="Helical" evidence="8">
    <location>
        <begin position="192"/>
        <end position="214"/>
    </location>
</feature>
<evidence type="ECO:0000313" key="10">
    <source>
        <dbReference type="Proteomes" id="UP000195437"/>
    </source>
</evidence>
<keyword evidence="5 8" id="KW-0812">Transmembrane</keyword>
<dbReference type="Proteomes" id="UP000195437">
    <property type="component" value="Chromosome"/>
</dbReference>
<dbReference type="Pfam" id="PF03845">
    <property type="entry name" value="Spore_permease"/>
    <property type="match status" value="1"/>
</dbReference>
<evidence type="ECO:0000256" key="3">
    <source>
        <dbReference type="ARBA" id="ARBA00022448"/>
    </source>
</evidence>
<sequence>MKRTESHKYYALRSLDFSQTVLFVQTVQVGIGLFNLPRLVSEKAGHSSWISILIAGAIIQVAMIVIVKLLQRFQNLDVYAIMNRLYGKWLGNLLGAIFALYCVFVAAVVTRSYVEIVQQWLFPTTSTIMFYILLILPTVYCALGGARVLGQFAVVTFFGTIWMMALLIVPAQEIQGDYYRPLLDFKVMELLSATWQVSVSAVGFELLMVIYPFLQYKKKTMLASSIGVWMTTVIYLIVVLISIGFYSQEQIKTMLSPTLHLFKIVMLPIIERIEHIGIVTWSFLVVNTAASYLWAAGRYLIRFNKWKPNTCILLIAPVLFGIGIYPTDMLTLTQMQDLAGLIGVIMSIALPPLLLITALIFRKKAEQTPPEDQTKEEVQAS</sequence>
<feature type="transmembrane region" description="Helical" evidence="8">
    <location>
        <begin position="49"/>
        <end position="70"/>
    </location>
</feature>
<dbReference type="GO" id="GO:0009847">
    <property type="term" value="P:spore germination"/>
    <property type="evidence" value="ECO:0007669"/>
    <property type="project" value="InterPro"/>
</dbReference>
<feature type="transmembrane region" description="Helical" evidence="8">
    <location>
        <begin position="152"/>
        <end position="172"/>
    </location>
</feature>
<dbReference type="KEGG" id="tum:CBW65_05295"/>
<proteinExistence type="inferred from homology"/>
<keyword evidence="7 8" id="KW-0472">Membrane</keyword>
<feature type="transmembrane region" description="Helical" evidence="8">
    <location>
        <begin position="338"/>
        <end position="361"/>
    </location>
</feature>
<protein>
    <submittedName>
        <fullName evidence="9">Uncharacterized protein</fullName>
    </submittedName>
</protein>
<organism evidence="9 10">
    <name type="scientific">Tumebacillus avium</name>
    <dbReference type="NCBI Taxonomy" id="1903704"/>
    <lineage>
        <taxon>Bacteria</taxon>
        <taxon>Bacillati</taxon>
        <taxon>Bacillota</taxon>
        <taxon>Bacilli</taxon>
        <taxon>Bacillales</taxon>
        <taxon>Alicyclobacillaceae</taxon>
        <taxon>Tumebacillus</taxon>
    </lineage>
</organism>
<feature type="transmembrane region" description="Helical" evidence="8">
    <location>
        <begin position="20"/>
        <end position="37"/>
    </location>
</feature>
<keyword evidence="6 8" id="KW-1133">Transmembrane helix</keyword>
<dbReference type="InterPro" id="IPR004761">
    <property type="entry name" value="Spore_GerAB"/>
</dbReference>
<evidence type="ECO:0000256" key="8">
    <source>
        <dbReference type="SAM" id="Phobius"/>
    </source>
</evidence>
<evidence type="ECO:0000256" key="1">
    <source>
        <dbReference type="ARBA" id="ARBA00004141"/>
    </source>
</evidence>
<evidence type="ECO:0000256" key="4">
    <source>
        <dbReference type="ARBA" id="ARBA00022544"/>
    </source>
</evidence>
<feature type="transmembrane region" description="Helical" evidence="8">
    <location>
        <begin position="90"/>
        <end position="114"/>
    </location>
</feature>
<comment type="subcellular location">
    <subcellularLocation>
        <location evidence="1">Membrane</location>
        <topology evidence="1">Multi-pass membrane protein</topology>
    </subcellularLocation>
</comment>
<feature type="transmembrane region" description="Helical" evidence="8">
    <location>
        <begin position="120"/>
        <end position="140"/>
    </location>
</feature>